<dbReference type="InterPro" id="IPR008391">
    <property type="entry name" value="AXE1_dom"/>
</dbReference>
<name>A0ABW3JFZ5_9FLAO</name>
<keyword evidence="3" id="KW-0378">Hydrolase</keyword>
<feature type="chain" id="PRO_5047501811" evidence="1">
    <location>
        <begin position="22"/>
        <end position="661"/>
    </location>
</feature>
<dbReference type="InterPro" id="IPR050261">
    <property type="entry name" value="FrsA_esterase"/>
</dbReference>
<protein>
    <submittedName>
        <fullName evidence="3">Alpha/beta hydrolase</fullName>
    </submittedName>
</protein>
<feature type="domain" description="Acetyl xylan esterase" evidence="2">
    <location>
        <begin position="101"/>
        <end position="273"/>
    </location>
</feature>
<evidence type="ECO:0000256" key="1">
    <source>
        <dbReference type="SAM" id="SignalP"/>
    </source>
</evidence>
<dbReference type="SUPFAM" id="SSF53474">
    <property type="entry name" value="alpha/beta-Hydrolases"/>
    <property type="match status" value="1"/>
</dbReference>
<dbReference type="EMBL" id="JBHTJI010000001">
    <property type="protein sequence ID" value="MFD0989224.1"/>
    <property type="molecule type" value="Genomic_DNA"/>
</dbReference>
<dbReference type="Pfam" id="PF05448">
    <property type="entry name" value="AXE1"/>
    <property type="match status" value="1"/>
</dbReference>
<dbReference type="Gene3D" id="3.40.50.1820">
    <property type="entry name" value="alpha/beta hydrolase"/>
    <property type="match status" value="2"/>
</dbReference>
<evidence type="ECO:0000259" key="2">
    <source>
        <dbReference type="Pfam" id="PF05448"/>
    </source>
</evidence>
<keyword evidence="4" id="KW-1185">Reference proteome</keyword>
<dbReference type="PANTHER" id="PTHR22946:SF8">
    <property type="entry name" value="ACETYL XYLAN ESTERASE DOMAIN-CONTAINING PROTEIN"/>
    <property type="match status" value="1"/>
</dbReference>
<organism evidence="3 4">
    <name type="scientific">Mariniflexile jejuense</name>
    <dbReference type="NCBI Taxonomy" id="1173582"/>
    <lineage>
        <taxon>Bacteria</taxon>
        <taxon>Pseudomonadati</taxon>
        <taxon>Bacteroidota</taxon>
        <taxon>Flavobacteriia</taxon>
        <taxon>Flavobacteriales</taxon>
        <taxon>Flavobacteriaceae</taxon>
        <taxon>Mariniflexile</taxon>
    </lineage>
</organism>
<dbReference type="InterPro" id="IPR029058">
    <property type="entry name" value="AB_hydrolase_fold"/>
</dbReference>
<evidence type="ECO:0000313" key="3">
    <source>
        <dbReference type="EMBL" id="MFD0989224.1"/>
    </source>
</evidence>
<feature type="signal peptide" evidence="1">
    <location>
        <begin position="1"/>
        <end position="21"/>
    </location>
</feature>
<accession>A0ABW3JFZ5</accession>
<dbReference type="Proteomes" id="UP001597061">
    <property type="component" value="Unassembled WGS sequence"/>
</dbReference>
<evidence type="ECO:0000313" key="4">
    <source>
        <dbReference type="Proteomes" id="UP001597061"/>
    </source>
</evidence>
<dbReference type="RefSeq" id="WP_379924794.1">
    <property type="nucleotide sequence ID" value="NZ_JBHTJI010000001.1"/>
</dbReference>
<dbReference type="GO" id="GO:0016787">
    <property type="term" value="F:hydrolase activity"/>
    <property type="evidence" value="ECO:0007669"/>
    <property type="project" value="UniProtKB-KW"/>
</dbReference>
<keyword evidence="1" id="KW-0732">Signal</keyword>
<dbReference type="PANTHER" id="PTHR22946">
    <property type="entry name" value="DIENELACTONE HYDROLASE DOMAIN-CONTAINING PROTEIN-RELATED"/>
    <property type="match status" value="1"/>
</dbReference>
<proteinExistence type="predicted"/>
<reference evidence="4" key="1">
    <citation type="journal article" date="2019" name="Int. J. Syst. Evol. Microbiol.">
        <title>The Global Catalogue of Microorganisms (GCM) 10K type strain sequencing project: providing services to taxonomists for standard genome sequencing and annotation.</title>
        <authorList>
            <consortium name="The Broad Institute Genomics Platform"/>
            <consortium name="The Broad Institute Genome Sequencing Center for Infectious Disease"/>
            <person name="Wu L."/>
            <person name="Ma J."/>
        </authorList>
    </citation>
    <scope>NUCLEOTIDE SEQUENCE [LARGE SCALE GENOMIC DNA]</scope>
    <source>
        <strain evidence="4">CCUG 62414</strain>
    </source>
</reference>
<gene>
    <name evidence="3" type="ORF">ACFQ1R_03890</name>
</gene>
<comment type="caution">
    <text evidence="3">The sequence shown here is derived from an EMBL/GenBank/DDBJ whole genome shotgun (WGS) entry which is preliminary data.</text>
</comment>
<sequence length="661" mass="74897">MKLLKTSLLIFLYFLINETQAQRNSNALSWQMNVAYNNYLLRDVHEQYANREISFNEALKTKKGILKYRDKSIKNYKSIIGDLPEKSKLNAQVLGVTQFEGFRIEKVIFESIPKRYVTANLYIPNGNGPFPVTLELCGHGLGGKIPSSNAARLLALNKIAVLVVDPIGQGERIQFVDNGSKSQTRGATTEHTLLNTGANLIGTSLVAYEYWDNHRAIDYLETRSDIDKNRIGVYGSSGGGTQATYMLGLDQRIKVATICSYFTQREKVLEIYGASDGCQHIPYEGREQLEIADFALMMAPKPLLIMSGKYDFVDYWGATQAFKGLKNAYTTLESPEKISMFSAESGHGMPKPKREAMATWFKKWFYNDDTHVTESEHIQIPLDALQCTSTGQVITAIYDNVSIPEYQKQLYNNYNKERIIFLKNEETVIKSKVLELLGIEIPKGDIDIQQTGSSSLRKFDLYKYQINRNGQMPLPCLVLIPENVSAKSNIVLYLNESGKDDVFSNENLIDDYINQGSILILTDLRGFGETADPSNLNDSKYWNWEYRNAMASMHIGKPIMGQRVIDVITILDFINKIPTLNGKEIKLIANGLYGPTAIHATYLDNRITQTEVSKSIKSFYNYLENPIQKDIYTNVLYGVVKYYDLKDLMLLSGKNRIRFVD</sequence>